<sequence>MDCHKIKLHHINDKFCYAKLEDVSILVMKDNNYINISKLCKLENKKYKDWECMESSKKVIEKIEKDYNVPIMIRVKGRKILGCYVCIELVHHVTRWISPYIASKVPILFRYYMKEFNNVTGVCNDVLSNKNIIFGEILEILNSKYKKDMKFLNIVYEKYRTIICWELDDIKLKSKKLRTQYQEELSKNLMADLLKNKYQMDVSYFRSKLIELKTKLDDNERNLISDSNNLRRKHVSDIEKIQTYLSSKEDYSTIIDLVTELIAYRIVDGYREAEK</sequence>
<dbReference type="Proteomes" id="UP000235762">
    <property type="component" value="Segment"/>
</dbReference>
<evidence type="ECO:0000259" key="1">
    <source>
        <dbReference type="PROSITE" id="PS51301"/>
    </source>
</evidence>
<proteinExistence type="predicted"/>
<feature type="domain" description="KilA-N" evidence="1">
    <location>
        <begin position="14"/>
        <end position="112"/>
    </location>
</feature>
<evidence type="ECO:0000313" key="2">
    <source>
        <dbReference type="EMBL" id="AUD40257.1"/>
    </source>
</evidence>
<reference evidence="2 3" key="1">
    <citation type="journal article" date="2017" name="BMC Genomics">
        <title>Comparative analysis of avian poxvirus genomes, including a novel poxvirus from lesser flamingos (Phoenicopterus minor), highlights the lack of conservation of the central region.</title>
        <authorList>
            <person name="Carulei O."/>
            <person name="Douglass N."/>
            <person name="Williamson A.L."/>
        </authorList>
    </citation>
    <scope>NUCLEOTIDE SEQUENCE [LARGE SCALE GENOMIC DNA]</scope>
    <source>
        <strain evidence="2">FGPVKD09</strain>
    </source>
</reference>
<keyword evidence="3" id="KW-1185">Reference proteome</keyword>
<dbReference type="PROSITE" id="PS51301">
    <property type="entry name" value="KILA_N"/>
    <property type="match status" value="1"/>
</dbReference>
<dbReference type="Pfam" id="PF04383">
    <property type="entry name" value="KilA-N"/>
    <property type="match status" value="1"/>
</dbReference>
<accession>A0A2H4X2G9</accession>
<organism evidence="2 3">
    <name type="scientific">Flamingopox virus FGPVKD09</name>
    <dbReference type="NCBI Taxonomy" id="2059380"/>
    <lineage>
        <taxon>Viruses</taxon>
        <taxon>Varidnaviria</taxon>
        <taxon>Bamfordvirae</taxon>
        <taxon>Nucleocytoviricota</taxon>
        <taxon>Pokkesviricetes</taxon>
        <taxon>Chitovirales</taxon>
        <taxon>Poxviridae</taxon>
        <taxon>Chordopoxvirinae</taxon>
        <taxon>Avipoxvirus</taxon>
    </lineage>
</organism>
<gene>
    <name evidence="2" type="ORF">fgpv_160</name>
</gene>
<name>A0A2H4X2G9_9POXV</name>
<dbReference type="InterPro" id="IPR018004">
    <property type="entry name" value="KilA/APSES_HTH"/>
</dbReference>
<evidence type="ECO:0000313" key="3">
    <source>
        <dbReference type="Proteomes" id="UP000235762"/>
    </source>
</evidence>
<dbReference type="InterPro" id="IPR017880">
    <property type="entry name" value="KilA_N"/>
</dbReference>
<protein>
    <submittedName>
        <fullName evidence="2">N1R/p28 family protein</fullName>
    </submittedName>
</protein>
<dbReference type="EMBL" id="MF678796">
    <property type="protein sequence ID" value="AUD40257.1"/>
    <property type="molecule type" value="Genomic_DNA"/>
</dbReference>